<dbReference type="STRING" id="660521.SAMN04487949_0091"/>
<evidence type="ECO:0000313" key="3">
    <source>
        <dbReference type="Proteomes" id="UP000199451"/>
    </source>
</evidence>
<feature type="transmembrane region" description="Helical" evidence="1">
    <location>
        <begin position="47"/>
        <end position="65"/>
    </location>
</feature>
<keyword evidence="3" id="KW-1185">Reference proteome</keyword>
<proteinExistence type="predicted"/>
<keyword evidence="1" id="KW-0472">Membrane</keyword>
<dbReference type="AlphaFoldDB" id="A0A1G9NSW5"/>
<organism evidence="2 3">
    <name type="scientific">Halogranum gelatinilyticum</name>
    <dbReference type="NCBI Taxonomy" id="660521"/>
    <lineage>
        <taxon>Archaea</taxon>
        <taxon>Methanobacteriati</taxon>
        <taxon>Methanobacteriota</taxon>
        <taxon>Stenosarchaea group</taxon>
        <taxon>Halobacteria</taxon>
        <taxon>Halobacteriales</taxon>
        <taxon>Haloferacaceae</taxon>
    </lineage>
</organism>
<feature type="transmembrane region" description="Helical" evidence="1">
    <location>
        <begin position="72"/>
        <end position="90"/>
    </location>
</feature>
<dbReference type="EMBL" id="FNHL01000001">
    <property type="protein sequence ID" value="SDL89454.1"/>
    <property type="molecule type" value="Genomic_DNA"/>
</dbReference>
<evidence type="ECO:0000256" key="1">
    <source>
        <dbReference type="SAM" id="Phobius"/>
    </source>
</evidence>
<gene>
    <name evidence="2" type="ORF">SAMN04487949_0091</name>
</gene>
<keyword evidence="1" id="KW-1133">Transmembrane helix</keyword>
<feature type="transmembrane region" description="Helical" evidence="1">
    <location>
        <begin position="121"/>
        <end position="144"/>
    </location>
</feature>
<protein>
    <submittedName>
        <fullName evidence="2">Uncharacterized protein</fullName>
    </submittedName>
</protein>
<feature type="transmembrane region" description="Helical" evidence="1">
    <location>
        <begin position="12"/>
        <end position="35"/>
    </location>
</feature>
<name>A0A1G9NSW5_9EURY</name>
<reference evidence="3" key="1">
    <citation type="submission" date="2016-10" db="EMBL/GenBank/DDBJ databases">
        <authorList>
            <person name="Varghese N."/>
            <person name="Submissions S."/>
        </authorList>
    </citation>
    <scope>NUCLEOTIDE SEQUENCE [LARGE SCALE GENOMIC DNA]</scope>
    <source>
        <strain evidence="3">CGMCC 1.10119</strain>
    </source>
</reference>
<dbReference type="Proteomes" id="UP000199451">
    <property type="component" value="Unassembled WGS sequence"/>
</dbReference>
<evidence type="ECO:0000313" key="2">
    <source>
        <dbReference type="EMBL" id="SDL89454.1"/>
    </source>
</evidence>
<sequence length="147" mass="15764">MDETTESVLHFLGVQGTLVSALIHLWLGLPLLAIYLPLWEFADVRGYLFVPSALLLLVVLAGLYFDRAVRPLLAVGVVVLLGYVAGYVWWHLGDHGGFVPGGHSHASPVSLVVEHFVDDPLAFFAIVVELVGASAFVGLLVGGYGQD</sequence>
<accession>A0A1G9NSW5</accession>
<dbReference type="OrthoDB" id="264513at2157"/>
<dbReference type="RefSeq" id="WP_089692997.1">
    <property type="nucleotide sequence ID" value="NZ_FNHL01000001.1"/>
</dbReference>
<keyword evidence="1" id="KW-0812">Transmembrane</keyword>